<dbReference type="NCBIfam" id="NF041112">
    <property type="entry name" value="chap_CsgH_alph"/>
    <property type="match status" value="1"/>
</dbReference>
<dbReference type="STRING" id="266779.Meso_0925"/>
<feature type="signal peptide" evidence="1">
    <location>
        <begin position="1"/>
        <end position="26"/>
    </location>
</feature>
<evidence type="ECO:0000256" key="1">
    <source>
        <dbReference type="SAM" id="SignalP"/>
    </source>
</evidence>
<evidence type="ECO:0000259" key="2">
    <source>
        <dbReference type="Pfam" id="PF21112"/>
    </source>
</evidence>
<dbReference type="Pfam" id="PF21112">
    <property type="entry name" value="CsgH"/>
    <property type="match status" value="1"/>
</dbReference>
<name>Q11JV3_CHESB</name>
<dbReference type="EMBL" id="CP000390">
    <property type="protein sequence ID" value="ABG62322.1"/>
    <property type="molecule type" value="Genomic_DNA"/>
</dbReference>
<organism evidence="3">
    <name type="scientific">Chelativorans sp. (strain BNC1)</name>
    <dbReference type="NCBI Taxonomy" id="266779"/>
    <lineage>
        <taxon>Bacteria</taxon>
        <taxon>Pseudomonadati</taxon>
        <taxon>Pseudomonadota</taxon>
        <taxon>Alphaproteobacteria</taxon>
        <taxon>Hyphomicrobiales</taxon>
        <taxon>Phyllobacteriaceae</taxon>
        <taxon>Chelativorans</taxon>
    </lineage>
</organism>
<proteinExistence type="predicted"/>
<dbReference type="AlphaFoldDB" id="Q11JV3"/>
<dbReference type="OrthoDB" id="8367544at2"/>
<feature type="chain" id="PRO_5004180425" description="CsgH-like domain-containing protein" evidence="1">
    <location>
        <begin position="27"/>
        <end position="128"/>
    </location>
</feature>
<dbReference type="InterPro" id="IPR047726">
    <property type="entry name" value="CsgH_dom"/>
</dbReference>
<evidence type="ECO:0000313" key="3">
    <source>
        <dbReference type="EMBL" id="ABG62322.1"/>
    </source>
</evidence>
<dbReference type="eggNOG" id="ENOG50337CZ">
    <property type="taxonomic scope" value="Bacteria"/>
</dbReference>
<gene>
    <name evidence="3" type="ordered locus">Meso_0925</name>
</gene>
<reference evidence="3" key="1">
    <citation type="submission" date="2006-06" db="EMBL/GenBank/DDBJ databases">
        <title>Complete sequence of chromosome of Chelativorans sp. BNC1.</title>
        <authorList>
            <consortium name="US DOE Joint Genome Institute"/>
            <person name="Copeland A."/>
            <person name="Lucas S."/>
            <person name="Lapidus A."/>
            <person name="Barry K."/>
            <person name="Detter J.C."/>
            <person name="Glavina del Rio T."/>
            <person name="Hammon N."/>
            <person name="Israni S."/>
            <person name="Dalin E."/>
            <person name="Tice H."/>
            <person name="Pitluck S."/>
            <person name="Chertkov O."/>
            <person name="Brettin T."/>
            <person name="Bruce D."/>
            <person name="Han C."/>
            <person name="Tapia R."/>
            <person name="Gilna P."/>
            <person name="Schmutz J."/>
            <person name="Larimer F."/>
            <person name="Land M."/>
            <person name="Hauser L."/>
            <person name="Kyrpides N."/>
            <person name="Mikhailova N."/>
            <person name="Richardson P."/>
        </authorList>
    </citation>
    <scope>NUCLEOTIDE SEQUENCE</scope>
    <source>
        <strain evidence="3">BNC1</strain>
    </source>
</reference>
<protein>
    <recommendedName>
        <fullName evidence="2">CsgH-like domain-containing protein</fullName>
    </recommendedName>
</protein>
<accession>Q11JV3</accession>
<dbReference type="Gene3D" id="2.60.40.2420">
    <property type="match status" value="1"/>
</dbReference>
<dbReference type="InterPro" id="IPR053722">
    <property type="entry name" value="Curli_assembly_CsgC/AgfC"/>
</dbReference>
<dbReference type="KEGG" id="mes:Meso_0925"/>
<sequence length="128" mass="12795" precursor="true">MLRNSKHLVPAAAGLALALSATALMAGSGTAQSGPLRCEVQTTARGGMTTLEGVVHSERAVSGSYTFRVESVGGAGSSNIRQGGDFSAAPGTPAKLGQVTLGGSGSVYEATLEIETPDGRLTCSKRTG</sequence>
<keyword evidence="1" id="KW-0732">Signal</keyword>
<dbReference type="InterPro" id="IPR048632">
    <property type="entry name" value="CsgH-like"/>
</dbReference>
<feature type="domain" description="CsgH-like" evidence="2">
    <location>
        <begin position="36"/>
        <end position="120"/>
    </location>
</feature>
<dbReference type="HOGENOM" id="CLU_1915422_0_0_5"/>